<comment type="caution">
    <text evidence="1">The sequence shown here is derived from an EMBL/GenBank/DDBJ whole genome shotgun (WGS) entry which is preliminary data.</text>
</comment>
<gene>
    <name evidence="1" type="ORF">EV190_103182</name>
</gene>
<sequence length="248" mass="27289">MDPEETQVLTWTGEFSAPEDAVPQWEADTRSRLASAIESFTKPLNDLLSRDANEGDTRILVTDFLGDGLGYSKYDDLTTEYQTKGESVDYGLKIGDSVFAFLEVKRSGQNLGSRNLRPARASAAQEKVEWLLLTNGGVWQAYHLESGDAAPELILDVDLLGEGDPAAKADALFHLSKEAVEQGRLEHLRKWREALKGGPLAEAVQSASVVEAIRAEVRRRTGHYGHVGDSWDVLRALREEVLPKGLVS</sequence>
<evidence type="ECO:0000313" key="2">
    <source>
        <dbReference type="Proteomes" id="UP000295281"/>
    </source>
</evidence>
<protein>
    <recommendedName>
        <fullName evidence="3">Type I restriction and modification enzyme subunit R-like protein</fullName>
    </recommendedName>
</protein>
<name>A0A4R6V169_9ACTN</name>
<proteinExistence type="predicted"/>
<keyword evidence="2" id="KW-1185">Reference proteome</keyword>
<evidence type="ECO:0000313" key="1">
    <source>
        <dbReference type="EMBL" id="TDQ53731.1"/>
    </source>
</evidence>
<organism evidence="1 2">
    <name type="scientific">Actinorugispora endophytica</name>
    <dbReference type="NCBI Taxonomy" id="1605990"/>
    <lineage>
        <taxon>Bacteria</taxon>
        <taxon>Bacillati</taxon>
        <taxon>Actinomycetota</taxon>
        <taxon>Actinomycetes</taxon>
        <taxon>Streptosporangiales</taxon>
        <taxon>Nocardiopsidaceae</taxon>
        <taxon>Actinorugispora</taxon>
    </lineage>
</organism>
<dbReference type="EMBL" id="SNYN01000003">
    <property type="protein sequence ID" value="TDQ53731.1"/>
    <property type="molecule type" value="Genomic_DNA"/>
</dbReference>
<accession>A0A4R6V169</accession>
<reference evidence="1 2" key="1">
    <citation type="submission" date="2019-03" db="EMBL/GenBank/DDBJ databases">
        <title>Genomic Encyclopedia of Type Strains, Phase IV (KMG-IV): sequencing the most valuable type-strain genomes for metagenomic binning, comparative biology and taxonomic classification.</title>
        <authorList>
            <person name="Goeker M."/>
        </authorList>
    </citation>
    <scope>NUCLEOTIDE SEQUENCE [LARGE SCALE GENOMIC DNA]</scope>
    <source>
        <strain evidence="1 2">DSM 46770</strain>
    </source>
</reference>
<dbReference type="OrthoDB" id="570928at2"/>
<evidence type="ECO:0008006" key="3">
    <source>
        <dbReference type="Google" id="ProtNLM"/>
    </source>
</evidence>
<dbReference type="AlphaFoldDB" id="A0A4R6V169"/>
<dbReference type="RefSeq" id="WP_133740646.1">
    <property type="nucleotide sequence ID" value="NZ_SNYN01000003.1"/>
</dbReference>
<dbReference type="Proteomes" id="UP000295281">
    <property type="component" value="Unassembled WGS sequence"/>
</dbReference>